<dbReference type="GO" id="GO:0000333">
    <property type="term" value="C:telomerase catalytic core complex"/>
    <property type="evidence" value="ECO:0007669"/>
    <property type="project" value="TreeGrafter"/>
</dbReference>
<evidence type="ECO:0000313" key="17">
    <source>
        <dbReference type="Proteomes" id="UP000269793"/>
    </source>
</evidence>
<dbReference type="Pfam" id="PF00078">
    <property type="entry name" value="RVT_1"/>
    <property type="match status" value="1"/>
</dbReference>
<evidence type="ECO:0000256" key="4">
    <source>
        <dbReference type="ARBA" id="ARBA00022454"/>
    </source>
</evidence>
<sequence>MPPTGVVAKHVLPTYYATVVSLRTYVERVCAASIPSPDLSRNLILDGLVALPCSLDEHIHQGETDTYGLEANDYMPLESVVGHVQRTLHIRRRHDMLLLGFHVTPHRMVATHTNSIVHALLTDDVWNSLLFLMGTHAFVHMLCGTTYYYPMAPHRDCYSQMWGMPLTDQRPLTRGPPSVSERRVSAAHLFFRRSRLFYARPVQVYRYGIVLGLPPTHSFHMHGHTHTDRRAHTARIMRDMQPHAFGLPHAWHRLPSKNENHDLPRRRWPKGLTTLAHLVSRMLQKHRRCRYDVILEACCPRQHLVPTMSVPSCSPPEVLSQQTTSARPSPLEPGSSSPPLLSYATPPSRVTWYVCVVLRTILPRDMVGSPHNWAVVRRTIRRFVHARRSEKISVHEALQGFRKNECAWLQEYRDPVQTHTRLCAWMWWLLDDVVLPLLRTCFYVTDSAVFRRRVLYFRQDVWAQQTRPHVHALCMHLFSRVQTPMDAPIPYATMRLVPKEASVRPIVNLARRPMGFGRSINAQLQGALDVLSYEAAQQSPRIFGAAMPSIHAVYARLKAYKQRFQGRWPRLYMVRADIRAAFDSLDHTRLLHLVRALVPRHATYVLQRHAQIRPGIGMIRRTQVRRAWPAPHPPSFLEQHAAQSAPPPRHAVLVDGVTYTTIKAEDVLARVEAHIQCTLVRIGNALHRQTTGIPQGSILSTLLCNLVLADAERTYLSIDEDEDCLLRFTDDFLFVSPSYQRAYDVCQALHRGFPQHGCRIAPEKSLVNFDACLPTGHVVRRLAPHTPFPWCGICIDPTTLAIQPDTQRYPRHMGDTLTVRAAGLTSMLVHAMHPRAAAVYTDTHLNTPYGVYTNLLEGFVFAAAKLRVFMRHMPFAYAPPVMRAIVHAVRLTWNMIRAAIREARVTLHPHAQCHIQRACVEWIGYFAFAHVLQPWPVHAPLVATLMPFVHAQRYASSRRKIGPLVLRAWTAHRERIRRLT</sequence>
<dbReference type="GO" id="GO:0042162">
    <property type="term" value="F:telomeric DNA binding"/>
    <property type="evidence" value="ECO:0007669"/>
    <property type="project" value="TreeGrafter"/>
</dbReference>
<proteinExistence type="inferred from homology"/>
<dbReference type="CDD" id="cd01648">
    <property type="entry name" value="TERT"/>
    <property type="match status" value="1"/>
</dbReference>
<evidence type="ECO:0000256" key="5">
    <source>
        <dbReference type="ARBA" id="ARBA00022679"/>
    </source>
</evidence>
<keyword evidence="8 13" id="KW-0460">Magnesium</keyword>
<comment type="similarity">
    <text evidence="1 13">Belongs to the reverse transcriptase family. Telomerase subfamily.</text>
</comment>
<reference evidence="16 17" key="1">
    <citation type="submission" date="2018-10" db="EMBL/GenBank/DDBJ databases">
        <title>Complete genome sequence of Malassezia restricta CBS 7877.</title>
        <authorList>
            <person name="Morand S.C."/>
            <person name="Bertignac M."/>
            <person name="Iltis A."/>
            <person name="Kolder I."/>
            <person name="Pirovano W."/>
            <person name="Jourdain R."/>
            <person name="Clavaud C."/>
        </authorList>
    </citation>
    <scope>NUCLEOTIDE SEQUENCE [LARGE SCALE GENOMIC DNA]</scope>
    <source>
        <strain evidence="16 17">CBS 7877</strain>
    </source>
</reference>
<evidence type="ECO:0000256" key="2">
    <source>
        <dbReference type="ARBA" id="ARBA00012493"/>
    </source>
</evidence>
<evidence type="ECO:0000256" key="3">
    <source>
        <dbReference type="ARBA" id="ARBA00016182"/>
    </source>
</evidence>
<evidence type="ECO:0000256" key="6">
    <source>
        <dbReference type="ARBA" id="ARBA00022695"/>
    </source>
</evidence>
<dbReference type="PROSITE" id="PS50878">
    <property type="entry name" value="RT_POL"/>
    <property type="match status" value="1"/>
</dbReference>
<dbReference type="PRINTS" id="PR01365">
    <property type="entry name" value="TELOMERASERT"/>
</dbReference>
<evidence type="ECO:0000256" key="8">
    <source>
        <dbReference type="ARBA" id="ARBA00022842"/>
    </source>
</evidence>
<evidence type="ECO:0000256" key="14">
    <source>
        <dbReference type="SAM" id="MobiDB-lite"/>
    </source>
</evidence>
<dbReference type="PANTHER" id="PTHR12066:SF0">
    <property type="entry name" value="TELOMERASE REVERSE TRANSCRIPTASE"/>
    <property type="match status" value="1"/>
</dbReference>
<dbReference type="InterPro" id="IPR003545">
    <property type="entry name" value="Telomerase_RT"/>
</dbReference>
<dbReference type="EMBL" id="CP033154">
    <property type="protein sequence ID" value="AYO44479.1"/>
    <property type="molecule type" value="Genomic_DNA"/>
</dbReference>
<dbReference type="GO" id="GO:0000781">
    <property type="term" value="C:chromosome, telomeric region"/>
    <property type="evidence" value="ECO:0007669"/>
    <property type="project" value="UniProtKB-SubCell"/>
</dbReference>
<keyword evidence="7 13" id="KW-0479">Metal-binding</keyword>
<dbReference type="InterPro" id="IPR021891">
    <property type="entry name" value="Telomerase_RBD"/>
</dbReference>
<feature type="region of interest" description="Disordered" evidence="14">
    <location>
        <begin position="310"/>
        <end position="340"/>
    </location>
</feature>
<dbReference type="VEuPathDB" id="FungiDB:DNF11_3529"/>
<protein>
    <recommendedName>
        <fullName evidence="3 13">Telomerase reverse transcriptase</fullName>
        <ecNumber evidence="2 13">2.7.7.49</ecNumber>
    </recommendedName>
    <alternativeName>
        <fullName evidence="13">Telomerase catalytic subunit</fullName>
    </alternativeName>
</protein>
<accession>A0A3G2SB20</accession>
<dbReference type="Gene3D" id="1.10.357.90">
    <property type="match status" value="1"/>
</dbReference>
<dbReference type="SMART" id="SM00975">
    <property type="entry name" value="Telomerase_RBD"/>
    <property type="match status" value="1"/>
</dbReference>
<dbReference type="Proteomes" id="UP000269793">
    <property type="component" value="Chromosome VII"/>
</dbReference>
<keyword evidence="11 13" id="KW-0539">Nucleus</keyword>
<feature type="domain" description="Reverse transcriptase" evidence="15">
    <location>
        <begin position="478"/>
        <end position="795"/>
    </location>
</feature>
<dbReference type="GO" id="GO:0007004">
    <property type="term" value="P:telomere maintenance via telomerase"/>
    <property type="evidence" value="ECO:0007669"/>
    <property type="project" value="TreeGrafter"/>
</dbReference>
<keyword evidence="6 13" id="KW-0548">Nucleotidyltransferase</keyword>
<dbReference type="InterPro" id="IPR043502">
    <property type="entry name" value="DNA/RNA_pol_sf"/>
</dbReference>
<organism evidence="16 17">
    <name type="scientific">Malassezia restricta (strain ATCC 96810 / NBRC 103918 / CBS 7877)</name>
    <name type="common">Seborrheic dermatitis infection agent</name>
    <dbReference type="NCBI Taxonomy" id="425264"/>
    <lineage>
        <taxon>Eukaryota</taxon>
        <taxon>Fungi</taxon>
        <taxon>Dikarya</taxon>
        <taxon>Basidiomycota</taxon>
        <taxon>Ustilaginomycotina</taxon>
        <taxon>Malasseziomycetes</taxon>
        <taxon>Malasseziales</taxon>
        <taxon>Malasseziaceae</taxon>
        <taxon>Malassezia</taxon>
    </lineage>
</organism>
<dbReference type="Pfam" id="PF12009">
    <property type="entry name" value="Telomerase_RBD"/>
    <property type="match status" value="1"/>
</dbReference>
<keyword evidence="10 13" id="KW-0695">RNA-directed DNA polymerase</keyword>
<evidence type="ECO:0000256" key="11">
    <source>
        <dbReference type="ARBA" id="ARBA00023242"/>
    </source>
</evidence>
<evidence type="ECO:0000256" key="9">
    <source>
        <dbReference type="ARBA" id="ARBA00022895"/>
    </source>
</evidence>
<dbReference type="SUPFAM" id="SSF56672">
    <property type="entry name" value="DNA/RNA polymerases"/>
    <property type="match status" value="1"/>
</dbReference>
<keyword evidence="9 13" id="KW-0779">Telomere</keyword>
<dbReference type="STRING" id="425264.A0A3G2SB20"/>
<dbReference type="GO" id="GO:0046872">
    <property type="term" value="F:metal ion binding"/>
    <property type="evidence" value="ECO:0007669"/>
    <property type="project" value="UniProtKB-KW"/>
</dbReference>
<dbReference type="EC" id="2.7.7.49" evidence="2 13"/>
<evidence type="ECO:0000313" key="16">
    <source>
        <dbReference type="EMBL" id="AYO44479.1"/>
    </source>
</evidence>
<keyword evidence="5 13" id="KW-0808">Transferase</keyword>
<dbReference type="OrthoDB" id="289721at2759"/>
<dbReference type="PANTHER" id="PTHR12066">
    <property type="entry name" value="TELOMERASE REVERSE TRANSCRIPTASE"/>
    <property type="match status" value="1"/>
</dbReference>
<keyword evidence="17" id="KW-1185">Reference proteome</keyword>
<feature type="compositionally biased region" description="Low complexity" evidence="14">
    <location>
        <begin position="328"/>
        <end position="340"/>
    </location>
</feature>
<dbReference type="AlphaFoldDB" id="A0A3G2SB20"/>
<comment type="subcellular location">
    <subcellularLocation>
        <location evidence="13">Nucleus</location>
    </subcellularLocation>
    <subcellularLocation>
        <location evidence="13">Chromosome</location>
        <location evidence="13">Telomere</location>
    </subcellularLocation>
</comment>
<evidence type="ECO:0000256" key="13">
    <source>
        <dbReference type="RuleBase" id="RU365061"/>
    </source>
</evidence>
<comment type="function">
    <text evidence="13">Telomerase is a ribonucleoprotein enzyme essential for the replication of chromosome termini in most eukaryotes. It elongates telomeres. It is a reverse transcriptase that adds simple sequence repeats to chromosome ends by copying a template sequence within the RNA component of the enzyme.</text>
</comment>
<dbReference type="InterPro" id="IPR000477">
    <property type="entry name" value="RT_dom"/>
</dbReference>
<evidence type="ECO:0000256" key="1">
    <source>
        <dbReference type="ARBA" id="ARBA00008001"/>
    </source>
</evidence>
<evidence type="ECO:0000256" key="10">
    <source>
        <dbReference type="ARBA" id="ARBA00022918"/>
    </source>
</evidence>
<evidence type="ECO:0000259" key="15">
    <source>
        <dbReference type="PROSITE" id="PS50878"/>
    </source>
</evidence>
<dbReference type="Gene3D" id="1.10.132.70">
    <property type="match status" value="1"/>
</dbReference>
<keyword evidence="4 13" id="KW-0158">Chromosome</keyword>
<gene>
    <name evidence="16" type="primary">TERT</name>
    <name evidence="16" type="ORF">DNF11_3529</name>
</gene>
<comment type="catalytic activity">
    <reaction evidence="12 13">
        <text>DNA(n) + a 2'-deoxyribonucleoside 5'-triphosphate = DNA(n+1) + diphosphate</text>
        <dbReference type="Rhea" id="RHEA:22508"/>
        <dbReference type="Rhea" id="RHEA-COMP:17339"/>
        <dbReference type="Rhea" id="RHEA-COMP:17340"/>
        <dbReference type="ChEBI" id="CHEBI:33019"/>
        <dbReference type="ChEBI" id="CHEBI:61560"/>
        <dbReference type="ChEBI" id="CHEBI:173112"/>
        <dbReference type="EC" id="2.7.7.49"/>
    </reaction>
</comment>
<evidence type="ECO:0000256" key="12">
    <source>
        <dbReference type="ARBA" id="ARBA00048173"/>
    </source>
</evidence>
<dbReference type="GO" id="GO:0070034">
    <property type="term" value="F:telomerase RNA binding"/>
    <property type="evidence" value="ECO:0007669"/>
    <property type="project" value="TreeGrafter"/>
</dbReference>
<dbReference type="GO" id="GO:0003720">
    <property type="term" value="F:telomerase activity"/>
    <property type="evidence" value="ECO:0007669"/>
    <property type="project" value="InterPro"/>
</dbReference>
<evidence type="ECO:0000256" key="7">
    <source>
        <dbReference type="ARBA" id="ARBA00022723"/>
    </source>
</evidence>
<name>A0A3G2SB20_MALR7</name>